<keyword evidence="3" id="KW-1185">Reference proteome</keyword>
<evidence type="ECO:0008006" key="4">
    <source>
        <dbReference type="Google" id="ProtNLM"/>
    </source>
</evidence>
<gene>
    <name evidence="2" type="ORF">C882_0785</name>
</gene>
<feature type="compositionally biased region" description="Acidic residues" evidence="1">
    <location>
        <begin position="40"/>
        <end position="57"/>
    </location>
</feature>
<dbReference type="Proteomes" id="UP000009881">
    <property type="component" value="Unassembled WGS sequence"/>
</dbReference>
<dbReference type="STRING" id="1238182.C882_0785"/>
<feature type="region of interest" description="Disordered" evidence="1">
    <location>
        <begin position="1"/>
        <end position="108"/>
    </location>
</feature>
<protein>
    <recommendedName>
        <fullName evidence="4">PRC-barrel domain-containing protein</fullName>
    </recommendedName>
</protein>
<name>K9GV20_9PROT</name>
<evidence type="ECO:0000313" key="2">
    <source>
        <dbReference type="EMBL" id="EKV28574.1"/>
    </source>
</evidence>
<dbReference type="Gene3D" id="2.30.30.240">
    <property type="entry name" value="PRC-barrel domain"/>
    <property type="match status" value="1"/>
</dbReference>
<reference evidence="2 3" key="1">
    <citation type="journal article" date="2013" name="Genome Announc.">
        <title>Draft Genome Sequence of an Alphaproteobacterium, Caenispirillum salinarum AK4(T), Isolated from a Solar Saltern.</title>
        <authorList>
            <person name="Khatri I."/>
            <person name="Singh A."/>
            <person name="Korpole S."/>
            <person name="Pinnaka A.K."/>
            <person name="Subramanian S."/>
        </authorList>
    </citation>
    <scope>NUCLEOTIDE SEQUENCE [LARGE SCALE GENOMIC DNA]</scope>
    <source>
        <strain evidence="2 3">AK4</strain>
    </source>
</reference>
<dbReference type="AlphaFoldDB" id="K9GV20"/>
<sequence>MPALAADEVPKTEATGTEAAAEQTEQMPEQAADDAGMAEGQDEQAAETDMTEDEAAPADEAQAAEDTGMAGDEQPAEAGMAEGEPAAEDAPATATAGDTTGSGGPAEQVDWAQYVGMPLMSDTGEELGEISTVVAGPDGQTLVIIERGGFLGLGRKQYAMMPQDLRVDGETVVAPMTSDQIAEMPEYEEPEPTE</sequence>
<proteinExistence type="predicted"/>
<evidence type="ECO:0000256" key="1">
    <source>
        <dbReference type="SAM" id="MobiDB-lite"/>
    </source>
</evidence>
<evidence type="ECO:0000313" key="3">
    <source>
        <dbReference type="Proteomes" id="UP000009881"/>
    </source>
</evidence>
<dbReference type="SUPFAM" id="SSF50346">
    <property type="entry name" value="PRC-barrel domain"/>
    <property type="match status" value="1"/>
</dbReference>
<feature type="compositionally biased region" description="Low complexity" evidence="1">
    <location>
        <begin position="12"/>
        <end position="30"/>
    </location>
</feature>
<accession>K9GV20</accession>
<feature type="compositionally biased region" description="Low complexity" evidence="1">
    <location>
        <begin position="76"/>
        <end position="99"/>
    </location>
</feature>
<comment type="caution">
    <text evidence="2">The sequence shown here is derived from an EMBL/GenBank/DDBJ whole genome shotgun (WGS) entry which is preliminary data.</text>
</comment>
<dbReference type="InterPro" id="IPR011033">
    <property type="entry name" value="PRC_barrel-like_sf"/>
</dbReference>
<organism evidence="2 3">
    <name type="scientific">Caenispirillum salinarum AK4</name>
    <dbReference type="NCBI Taxonomy" id="1238182"/>
    <lineage>
        <taxon>Bacteria</taxon>
        <taxon>Pseudomonadati</taxon>
        <taxon>Pseudomonadota</taxon>
        <taxon>Alphaproteobacteria</taxon>
        <taxon>Rhodospirillales</taxon>
        <taxon>Novispirillaceae</taxon>
        <taxon>Caenispirillum</taxon>
    </lineage>
</organism>
<dbReference type="EMBL" id="ANHY01000015">
    <property type="protein sequence ID" value="EKV28574.1"/>
    <property type="molecule type" value="Genomic_DNA"/>
</dbReference>
<feature type="compositionally biased region" description="Low complexity" evidence="1">
    <location>
        <begin position="58"/>
        <end position="67"/>
    </location>
</feature>